<name>A0AA41X0L9_9RALS</name>
<dbReference type="EMBL" id="JAMYWC010000015">
    <property type="protein sequence ID" value="MCP1175864.1"/>
    <property type="molecule type" value="Genomic_DNA"/>
</dbReference>
<evidence type="ECO:0000313" key="2">
    <source>
        <dbReference type="Proteomes" id="UP001162793"/>
    </source>
</evidence>
<dbReference type="RefSeq" id="WP_253543135.1">
    <property type="nucleotide sequence ID" value="NZ_JAMYWC010000015.1"/>
</dbReference>
<protein>
    <submittedName>
        <fullName evidence="1">Uncharacterized protein</fullName>
    </submittedName>
</protein>
<comment type="caution">
    <text evidence="1">The sequence shown here is derived from an EMBL/GenBank/DDBJ whole genome shotgun (WGS) entry which is preliminary data.</text>
</comment>
<evidence type="ECO:0000313" key="1">
    <source>
        <dbReference type="EMBL" id="MCP1175864.1"/>
    </source>
</evidence>
<accession>A0AA41X0L9</accession>
<gene>
    <name evidence="1" type="ORF">NKG59_26150</name>
</gene>
<sequence length="113" mass="11868">MSVTQRKAYDVPAALRPYAEVFAMVRGRDPRCPDAEALRLTGAEIPGGTVSETVLQAALTCLQALRSYTATQPGDLIADAAQSVTLRAHLNAINRLGEAETSGEAGEVRAASV</sequence>
<reference evidence="2" key="1">
    <citation type="journal article" date="2023" name="Front. Microbiol.">
        <title>Ralstonia chuxiongensis sp. nov., Ralstonia mojiangensis sp. nov., and Ralstonia soli sp. nov., isolated from tobacco fields, are three novel species in the family Burkholderiaceae.</title>
        <authorList>
            <person name="Lu C.H."/>
            <person name="Zhang Y.Y."/>
            <person name="Jiang N."/>
            <person name="Chen W."/>
            <person name="Shao X."/>
            <person name="Zhao Z.M."/>
            <person name="Lu W.L."/>
            <person name="Hu X."/>
            <person name="Xi Y.X."/>
            <person name="Zou S.Y."/>
            <person name="Wei Q.J."/>
            <person name="Lin Z.L."/>
            <person name="Gong L."/>
            <person name="Gai X.T."/>
            <person name="Zhang L.Q."/>
            <person name="Li J.Y."/>
            <person name="Jin Y."/>
            <person name="Xia Z.Y."/>
        </authorList>
    </citation>
    <scope>NUCLEOTIDE SEQUENCE [LARGE SCALE GENOMIC DNA]</scope>
    <source>
        <strain evidence="2">21YRMH01-3</strain>
    </source>
</reference>
<organism evidence="1 2">
    <name type="scientific">Ralstonia chuxiongensis</name>
    <dbReference type="NCBI Taxonomy" id="2957504"/>
    <lineage>
        <taxon>Bacteria</taxon>
        <taxon>Pseudomonadati</taxon>
        <taxon>Pseudomonadota</taxon>
        <taxon>Betaproteobacteria</taxon>
        <taxon>Burkholderiales</taxon>
        <taxon>Burkholderiaceae</taxon>
        <taxon>Ralstonia</taxon>
    </lineage>
</organism>
<proteinExistence type="predicted"/>
<dbReference type="AlphaFoldDB" id="A0AA41X0L9"/>
<dbReference type="Proteomes" id="UP001162793">
    <property type="component" value="Unassembled WGS sequence"/>
</dbReference>
<keyword evidence="2" id="KW-1185">Reference proteome</keyword>